<evidence type="ECO:0000313" key="1">
    <source>
        <dbReference type="EMBL" id="MCP3731295.1"/>
    </source>
</evidence>
<gene>
    <name evidence="1" type="ORF">M9978_12740</name>
</gene>
<protein>
    <recommendedName>
        <fullName evidence="3">Phosphoadenosine phosphosulfate reductase family protein</fullName>
    </recommendedName>
</protein>
<sequence>MPAFARAPTIAAWGAGVDSTAMIIELVARGEAPDVVLMADTGSERPETDAFVPLFRASLDRQGVENHVVRYLPKRFKHWPPYASLLENLLTNGTLPSISFGRHSCSQKWKIAPQDRWTESRRPAQLAWARGERVEKLIGYDCSPADNRRYAQREGQDDPRYAFRYPLREWGWTRHDCARRIVREGLPVPVKSSCFFCVAMKPDEVRALPPHYLRLIVLVEARAAPRLRSVEGLWRSRVLGRGGAEPRPGSMTAFIREQGLLSESEVDRIIVEAPAELLAFQCAAAKLDIGSREPVADWIARFNAGLDRAAA</sequence>
<dbReference type="Gene3D" id="3.40.50.620">
    <property type="entry name" value="HUPs"/>
    <property type="match status" value="1"/>
</dbReference>
<name>A0A9X2HSW1_9SPHN</name>
<accession>A0A9X2HSW1</accession>
<evidence type="ECO:0008006" key="3">
    <source>
        <dbReference type="Google" id="ProtNLM"/>
    </source>
</evidence>
<proteinExistence type="predicted"/>
<organism evidence="1 2">
    <name type="scientific">Sphingomonas tagetis</name>
    <dbReference type="NCBI Taxonomy" id="2949092"/>
    <lineage>
        <taxon>Bacteria</taxon>
        <taxon>Pseudomonadati</taxon>
        <taxon>Pseudomonadota</taxon>
        <taxon>Alphaproteobacteria</taxon>
        <taxon>Sphingomonadales</taxon>
        <taxon>Sphingomonadaceae</taxon>
        <taxon>Sphingomonas</taxon>
    </lineage>
</organism>
<dbReference type="EMBL" id="JAMLDX010000009">
    <property type="protein sequence ID" value="MCP3731295.1"/>
    <property type="molecule type" value="Genomic_DNA"/>
</dbReference>
<comment type="caution">
    <text evidence="1">The sequence shown here is derived from an EMBL/GenBank/DDBJ whole genome shotgun (WGS) entry which is preliminary data.</text>
</comment>
<dbReference type="AlphaFoldDB" id="A0A9X2HSW1"/>
<evidence type="ECO:0000313" key="2">
    <source>
        <dbReference type="Proteomes" id="UP001139451"/>
    </source>
</evidence>
<dbReference type="InterPro" id="IPR014729">
    <property type="entry name" value="Rossmann-like_a/b/a_fold"/>
</dbReference>
<reference evidence="1" key="1">
    <citation type="submission" date="2022-05" db="EMBL/GenBank/DDBJ databases">
        <title>Sphingomonas sp. strain MG17 Genome sequencing and assembly.</title>
        <authorList>
            <person name="Kim I."/>
        </authorList>
    </citation>
    <scope>NUCLEOTIDE SEQUENCE</scope>
    <source>
        <strain evidence="1">MG17</strain>
    </source>
</reference>
<keyword evidence="2" id="KW-1185">Reference proteome</keyword>
<dbReference type="SUPFAM" id="SSF52402">
    <property type="entry name" value="Adenine nucleotide alpha hydrolases-like"/>
    <property type="match status" value="1"/>
</dbReference>
<dbReference type="Proteomes" id="UP001139451">
    <property type="component" value="Unassembled WGS sequence"/>
</dbReference>